<dbReference type="NCBIfam" id="TIGR00197">
    <property type="entry name" value="yjeF_nterm"/>
    <property type="match status" value="1"/>
</dbReference>
<evidence type="ECO:0000256" key="6">
    <source>
        <dbReference type="ARBA" id="ARBA00022741"/>
    </source>
</evidence>
<feature type="domain" description="YjeF N-terminal" evidence="21">
    <location>
        <begin position="9"/>
        <end position="215"/>
    </location>
</feature>
<keyword evidence="10 17" id="KW-0520">NAD</keyword>
<keyword evidence="9 18" id="KW-0630">Potassium</keyword>
<evidence type="ECO:0000259" key="21">
    <source>
        <dbReference type="PROSITE" id="PS51385"/>
    </source>
</evidence>
<comment type="similarity">
    <text evidence="18">Belongs to the NnrE/AIBP family.</text>
</comment>
<evidence type="ECO:0000256" key="18">
    <source>
        <dbReference type="HAMAP-Rule" id="MF_01966"/>
    </source>
</evidence>
<proteinExistence type="inferred from homology"/>
<keyword evidence="23" id="KW-1185">Reference proteome</keyword>
<feature type="binding site" evidence="18">
    <location>
        <position position="58"/>
    </location>
    <ligand>
        <name>K(+)</name>
        <dbReference type="ChEBI" id="CHEBI:29103"/>
    </ligand>
</feature>
<comment type="cofactor">
    <cofactor evidence="17">
        <name>Mg(2+)</name>
        <dbReference type="ChEBI" id="CHEBI:18420"/>
    </cofactor>
</comment>
<keyword evidence="5 18" id="KW-0479">Metal-binding</keyword>
<feature type="binding site" evidence="17">
    <location>
        <begin position="409"/>
        <end position="413"/>
    </location>
    <ligand>
        <name>AMP</name>
        <dbReference type="ChEBI" id="CHEBI:456215"/>
    </ligand>
</feature>
<evidence type="ECO:0000256" key="1">
    <source>
        <dbReference type="ARBA" id="ARBA00000013"/>
    </source>
</evidence>
<feature type="binding site" evidence="18">
    <location>
        <position position="161"/>
    </location>
    <ligand>
        <name>K(+)</name>
        <dbReference type="ChEBI" id="CHEBI:29103"/>
    </ligand>
</feature>
<dbReference type="InterPro" id="IPR029056">
    <property type="entry name" value="Ribokinase-like"/>
</dbReference>
<evidence type="ECO:0000256" key="8">
    <source>
        <dbReference type="ARBA" id="ARBA00022857"/>
    </source>
</evidence>
<feature type="binding site" evidence="18">
    <location>
        <position position="158"/>
    </location>
    <ligand>
        <name>(6S)-NADPHX</name>
        <dbReference type="ChEBI" id="CHEBI:64076"/>
    </ligand>
</feature>
<evidence type="ECO:0000256" key="14">
    <source>
        <dbReference type="ARBA" id="ARBA00025153"/>
    </source>
</evidence>
<comment type="similarity">
    <text evidence="17">Belongs to the NnrD/CARKD family.</text>
</comment>
<dbReference type="PROSITE" id="PS51383">
    <property type="entry name" value="YJEF_C_3"/>
    <property type="match status" value="1"/>
</dbReference>
<keyword evidence="11 18" id="KW-0413">Isomerase</keyword>
<comment type="function">
    <text evidence="14 19">Bifunctional enzyme that catalyzes the epimerization of the S- and R-forms of NAD(P)HX and the dehydration of the S-form of NAD(P)HX at the expense of ADP, which is converted to AMP. This allows the repair of both epimers of NAD(P)HX, a damaged form of NAD(P)H that is a result of enzymatic or heat-dependent hydration.</text>
</comment>
<keyword evidence="13" id="KW-0511">Multifunctional enzyme</keyword>
<sequence>MKIINAEQTRQLDQYTIENEPIASIDLMERASLRFSEWFSNKFSSQKTIKIFAGMGNNGGDGLAVARMLYQNRYKVEVYIIKYSDTGSIDFHKNEKRLSKLPIKIIRLDENSKHPELGEQDIIIDAIFGSGLNRPIRGFTACLIQHLNDSAALKVSIDIPSGLFCDNFNADENIFRADHTLSFQFPKLSFMLPQNHVYVGEWAIKDIGLHKEKIEHLPTSFFFIDQDYISSILKTRKKFDHKGTYGHALLVGGSYGKIGAVVLATKAALRSGAGLISARVPSFGYTILQSNVPEAMCITEQNEDENTHPPFDSFSSIGIGPGMGTDANAQSLFISILQQINFPIVVDADAINLIGKYPALMDLVPKGSILTPHPKEFERLTSGKYHNQYERLEVQREFAKEYEVTVLVKGAHSSIALPSGEVYFNSTGNSGMATGGSGDVLTGIITGLLAQSYRPEYATILGVYLHGLAGDFAAKEKSETAMIASDIINNLGEAYKTILS</sequence>
<comment type="catalytic activity">
    <reaction evidence="1 18 19">
        <text>(6R)-NADHX = (6S)-NADHX</text>
        <dbReference type="Rhea" id="RHEA:32215"/>
        <dbReference type="ChEBI" id="CHEBI:64074"/>
        <dbReference type="ChEBI" id="CHEBI:64075"/>
        <dbReference type="EC" id="5.1.99.6"/>
    </reaction>
</comment>
<dbReference type="InterPro" id="IPR000631">
    <property type="entry name" value="CARKD"/>
</dbReference>
<evidence type="ECO:0000256" key="15">
    <source>
        <dbReference type="ARBA" id="ARBA00048238"/>
    </source>
</evidence>
<dbReference type="HAMAP" id="MF_01965">
    <property type="entry name" value="NADHX_dehydratase"/>
    <property type="match status" value="1"/>
</dbReference>
<evidence type="ECO:0000256" key="4">
    <source>
        <dbReference type="ARBA" id="ARBA00009524"/>
    </source>
</evidence>
<comment type="subunit">
    <text evidence="17">Homotetramer.</text>
</comment>
<comment type="catalytic activity">
    <reaction evidence="16 17 19">
        <text>(6S)-NADPHX + ADP = AMP + phosphate + NADPH + H(+)</text>
        <dbReference type="Rhea" id="RHEA:32235"/>
        <dbReference type="ChEBI" id="CHEBI:15378"/>
        <dbReference type="ChEBI" id="CHEBI:43474"/>
        <dbReference type="ChEBI" id="CHEBI:57783"/>
        <dbReference type="ChEBI" id="CHEBI:64076"/>
        <dbReference type="ChEBI" id="CHEBI:456215"/>
        <dbReference type="ChEBI" id="CHEBI:456216"/>
        <dbReference type="EC" id="4.2.1.136"/>
    </reaction>
</comment>
<evidence type="ECO:0000256" key="5">
    <source>
        <dbReference type="ARBA" id="ARBA00022723"/>
    </source>
</evidence>
<feature type="binding site" evidence="18">
    <location>
        <begin position="57"/>
        <end position="61"/>
    </location>
    <ligand>
        <name>(6S)-NADPHX</name>
        <dbReference type="ChEBI" id="CHEBI:64076"/>
    </ligand>
</feature>
<dbReference type="GO" id="GO:0052856">
    <property type="term" value="F:NAD(P)HX epimerase activity"/>
    <property type="evidence" value="ECO:0007669"/>
    <property type="project" value="UniProtKB-UniRule"/>
</dbReference>
<keyword evidence="8 17" id="KW-0521">NADP</keyword>
<comment type="caution">
    <text evidence="22">The sequence shown here is derived from an EMBL/GenBank/DDBJ whole genome shotgun (WGS) entry which is preliminary data.</text>
</comment>
<evidence type="ECO:0000259" key="20">
    <source>
        <dbReference type="PROSITE" id="PS51383"/>
    </source>
</evidence>
<dbReference type="Pfam" id="PF03853">
    <property type="entry name" value="YjeF_N"/>
    <property type="match status" value="1"/>
</dbReference>
<comment type="catalytic activity">
    <reaction evidence="15 17 19">
        <text>(6S)-NADHX + ADP = AMP + phosphate + NADH + H(+)</text>
        <dbReference type="Rhea" id="RHEA:32223"/>
        <dbReference type="ChEBI" id="CHEBI:15378"/>
        <dbReference type="ChEBI" id="CHEBI:43474"/>
        <dbReference type="ChEBI" id="CHEBI:57945"/>
        <dbReference type="ChEBI" id="CHEBI:64074"/>
        <dbReference type="ChEBI" id="CHEBI:456215"/>
        <dbReference type="ChEBI" id="CHEBI:456216"/>
        <dbReference type="EC" id="4.2.1.136"/>
    </reaction>
</comment>
<evidence type="ECO:0000256" key="12">
    <source>
        <dbReference type="ARBA" id="ARBA00023239"/>
    </source>
</evidence>
<feature type="binding site" evidence="17">
    <location>
        <position position="322"/>
    </location>
    <ligand>
        <name>(6S)-NADPHX</name>
        <dbReference type="ChEBI" id="CHEBI:64076"/>
    </ligand>
</feature>
<evidence type="ECO:0000256" key="2">
    <source>
        <dbReference type="ARBA" id="ARBA00000909"/>
    </source>
</evidence>
<dbReference type="PROSITE" id="PS51385">
    <property type="entry name" value="YJEF_N"/>
    <property type="match status" value="1"/>
</dbReference>
<comment type="function">
    <text evidence="17">Catalyzes the dehydration of the S-form of NAD(P)HX at the expense of ADP, which is converted to AMP. Together with NAD(P)HX epimerase, which catalyzes the epimerization of the S- and R-forms, the enzyme allows the repair of both epimers of NAD(P)HX, a damaged form of NAD(P)H that is a result of enzymatic or heat-dependent hydration.</text>
</comment>
<feature type="binding site" evidence="18">
    <location>
        <begin position="129"/>
        <end position="135"/>
    </location>
    <ligand>
        <name>(6S)-NADPHX</name>
        <dbReference type="ChEBI" id="CHEBI:64076"/>
    </ligand>
</feature>
<keyword evidence="12 17" id="KW-0456">Lyase</keyword>
<dbReference type="GO" id="GO:0046496">
    <property type="term" value="P:nicotinamide nucleotide metabolic process"/>
    <property type="evidence" value="ECO:0007669"/>
    <property type="project" value="UniProtKB-UniRule"/>
</dbReference>
<comment type="function">
    <text evidence="18">Catalyzes the epimerization of the S- and R-forms of NAD(P)HX, a damaged form of NAD(P)H that is a result of enzymatic or heat-dependent hydration. This is a prerequisite for the S-specific NAD(P)H-hydrate dehydratase to allow the repair of both epimers of NAD(P)HX.</text>
</comment>
<feature type="binding site" evidence="18">
    <location>
        <position position="125"/>
    </location>
    <ligand>
        <name>K(+)</name>
        <dbReference type="ChEBI" id="CHEBI:29103"/>
    </ligand>
</feature>
<dbReference type="EMBL" id="QGDO01000006">
    <property type="protein sequence ID" value="PWJ39259.1"/>
    <property type="molecule type" value="Genomic_DNA"/>
</dbReference>
<evidence type="ECO:0000256" key="3">
    <source>
        <dbReference type="ARBA" id="ARBA00006001"/>
    </source>
</evidence>
<dbReference type="Proteomes" id="UP000245535">
    <property type="component" value="Unassembled WGS sequence"/>
</dbReference>
<protein>
    <recommendedName>
        <fullName evidence="19">Bifunctional NAD(P)H-hydrate repair enzyme</fullName>
    </recommendedName>
    <alternativeName>
        <fullName evidence="19">Nicotinamide nucleotide repair protein</fullName>
    </alternativeName>
    <domain>
        <recommendedName>
            <fullName evidence="19">ADP-dependent (S)-NAD(P)H-hydrate dehydratase</fullName>
            <ecNumber evidence="19">4.2.1.136</ecNumber>
        </recommendedName>
        <alternativeName>
            <fullName evidence="19">ADP-dependent NAD(P)HX dehydratase</fullName>
        </alternativeName>
    </domain>
    <domain>
        <recommendedName>
            <fullName evidence="19">NAD(P)H-hydrate epimerase</fullName>
            <ecNumber evidence="19">5.1.99.6</ecNumber>
        </recommendedName>
    </domain>
</protein>
<comment type="similarity">
    <text evidence="4 19">In the C-terminal section; belongs to the NnrD/CARKD family.</text>
</comment>
<evidence type="ECO:0000256" key="11">
    <source>
        <dbReference type="ARBA" id="ARBA00023235"/>
    </source>
</evidence>
<dbReference type="GO" id="GO:0005524">
    <property type="term" value="F:ATP binding"/>
    <property type="evidence" value="ECO:0007669"/>
    <property type="project" value="UniProtKB-UniRule"/>
</dbReference>
<reference evidence="22 23" key="1">
    <citation type="submission" date="2018-03" db="EMBL/GenBank/DDBJ databases">
        <title>Genomic Encyclopedia of Archaeal and Bacterial Type Strains, Phase II (KMG-II): from individual species to whole genera.</title>
        <authorList>
            <person name="Goeker M."/>
        </authorList>
    </citation>
    <scope>NUCLEOTIDE SEQUENCE [LARGE SCALE GENOMIC DNA]</scope>
    <source>
        <strain evidence="22 23">DSM 28229</strain>
    </source>
</reference>
<comment type="similarity">
    <text evidence="3 19">In the N-terminal section; belongs to the NnrE/AIBP family.</text>
</comment>
<dbReference type="PANTHER" id="PTHR12592:SF0">
    <property type="entry name" value="ATP-DEPENDENT (S)-NAD(P)H-HYDRATE DEHYDRATASE"/>
    <property type="match status" value="1"/>
</dbReference>
<dbReference type="GO" id="GO:0046872">
    <property type="term" value="F:metal ion binding"/>
    <property type="evidence" value="ECO:0007669"/>
    <property type="project" value="UniProtKB-UniRule"/>
</dbReference>
<dbReference type="SUPFAM" id="SSF53613">
    <property type="entry name" value="Ribokinase-like"/>
    <property type="match status" value="1"/>
</dbReference>
<dbReference type="EC" id="4.2.1.136" evidence="19"/>
<dbReference type="GO" id="GO:0110051">
    <property type="term" value="P:metabolite repair"/>
    <property type="evidence" value="ECO:0007669"/>
    <property type="project" value="TreeGrafter"/>
</dbReference>
<dbReference type="AlphaFoldDB" id="A0A315ZUE5"/>
<accession>A0A315ZUE5</accession>
<dbReference type="RefSeq" id="WP_109621129.1">
    <property type="nucleotide sequence ID" value="NZ_QGDO01000006.1"/>
</dbReference>
<dbReference type="InterPro" id="IPR036652">
    <property type="entry name" value="YjeF_N_dom_sf"/>
</dbReference>
<evidence type="ECO:0000256" key="17">
    <source>
        <dbReference type="HAMAP-Rule" id="MF_01965"/>
    </source>
</evidence>
<keyword evidence="6 17" id="KW-0547">Nucleotide-binding</keyword>
<evidence type="ECO:0000313" key="22">
    <source>
        <dbReference type="EMBL" id="PWJ39259.1"/>
    </source>
</evidence>
<evidence type="ECO:0000313" key="23">
    <source>
        <dbReference type="Proteomes" id="UP000245535"/>
    </source>
</evidence>
<dbReference type="EC" id="5.1.99.6" evidence="19"/>
<comment type="caution">
    <text evidence="18">Lacks conserved residue(s) required for the propagation of feature annotation.</text>
</comment>
<evidence type="ECO:0000256" key="16">
    <source>
        <dbReference type="ARBA" id="ARBA00049209"/>
    </source>
</evidence>
<keyword evidence="7 17" id="KW-0067">ATP-binding</keyword>
<dbReference type="PIRSF" id="PIRSF017184">
    <property type="entry name" value="Nnr"/>
    <property type="match status" value="1"/>
</dbReference>
<dbReference type="NCBIfam" id="TIGR00196">
    <property type="entry name" value="yjeF_cterm"/>
    <property type="match status" value="1"/>
</dbReference>
<dbReference type="SUPFAM" id="SSF64153">
    <property type="entry name" value="YjeF N-terminal domain-like"/>
    <property type="match status" value="1"/>
</dbReference>
<name>A0A315ZUE5_SEDFL</name>
<dbReference type="PANTHER" id="PTHR12592">
    <property type="entry name" value="ATP-DEPENDENT (S)-NAD(P)H-HYDRATE DEHYDRATASE FAMILY MEMBER"/>
    <property type="match status" value="1"/>
</dbReference>
<gene>
    <name evidence="17" type="primary">nnrD</name>
    <name evidence="18" type="synonym">nnrE</name>
    <name evidence="22" type="ORF">BC781_106160</name>
</gene>
<dbReference type="Pfam" id="PF01256">
    <property type="entry name" value="Carb_kinase"/>
    <property type="match status" value="1"/>
</dbReference>
<dbReference type="GO" id="GO:0052855">
    <property type="term" value="F:ADP-dependent NAD(P)H-hydrate dehydratase activity"/>
    <property type="evidence" value="ECO:0007669"/>
    <property type="project" value="UniProtKB-UniRule"/>
</dbReference>
<organism evidence="22 23">
    <name type="scientific">Sediminitomix flava</name>
    <dbReference type="NCBI Taxonomy" id="379075"/>
    <lineage>
        <taxon>Bacteria</taxon>
        <taxon>Pseudomonadati</taxon>
        <taxon>Bacteroidota</taxon>
        <taxon>Cytophagia</taxon>
        <taxon>Cytophagales</taxon>
        <taxon>Flammeovirgaceae</taxon>
        <taxon>Sediminitomix</taxon>
    </lineage>
</organism>
<dbReference type="Gene3D" id="3.40.1190.20">
    <property type="match status" value="1"/>
</dbReference>
<feature type="binding site" evidence="17">
    <location>
        <position position="373"/>
    </location>
    <ligand>
        <name>(6S)-NADPHX</name>
        <dbReference type="ChEBI" id="CHEBI:64076"/>
    </ligand>
</feature>
<dbReference type="CDD" id="cd01171">
    <property type="entry name" value="YXKO-related"/>
    <property type="match status" value="1"/>
</dbReference>
<evidence type="ECO:0000256" key="7">
    <source>
        <dbReference type="ARBA" id="ARBA00022840"/>
    </source>
</evidence>
<feature type="binding site" evidence="17">
    <location>
        <position position="260"/>
    </location>
    <ligand>
        <name>(6S)-NADPHX</name>
        <dbReference type="ChEBI" id="CHEBI:64076"/>
    </ligand>
</feature>
<feature type="binding site" evidence="17">
    <location>
        <position position="438"/>
    </location>
    <ligand>
        <name>AMP</name>
        <dbReference type="ChEBI" id="CHEBI:456215"/>
    </ligand>
</feature>
<dbReference type="InterPro" id="IPR004443">
    <property type="entry name" value="YjeF_N_dom"/>
</dbReference>
<evidence type="ECO:0000256" key="10">
    <source>
        <dbReference type="ARBA" id="ARBA00023027"/>
    </source>
</evidence>
<dbReference type="HAMAP" id="MF_01966">
    <property type="entry name" value="NADHX_epimerase"/>
    <property type="match status" value="1"/>
</dbReference>
<dbReference type="InterPro" id="IPR030677">
    <property type="entry name" value="Nnr"/>
</dbReference>
<comment type="cofactor">
    <cofactor evidence="18 19">
        <name>K(+)</name>
        <dbReference type="ChEBI" id="CHEBI:29103"/>
    </cofactor>
    <text evidence="18 19">Binds 1 potassium ion per subunit.</text>
</comment>
<evidence type="ECO:0000256" key="9">
    <source>
        <dbReference type="ARBA" id="ARBA00022958"/>
    </source>
</evidence>
<comment type="catalytic activity">
    <reaction evidence="2 18 19">
        <text>(6R)-NADPHX = (6S)-NADPHX</text>
        <dbReference type="Rhea" id="RHEA:32227"/>
        <dbReference type="ChEBI" id="CHEBI:64076"/>
        <dbReference type="ChEBI" id="CHEBI:64077"/>
        <dbReference type="EC" id="5.1.99.6"/>
    </reaction>
</comment>
<dbReference type="OrthoDB" id="9806925at2"/>
<dbReference type="PROSITE" id="PS01050">
    <property type="entry name" value="YJEF_C_2"/>
    <property type="match status" value="1"/>
</dbReference>
<evidence type="ECO:0000256" key="13">
    <source>
        <dbReference type="ARBA" id="ARBA00023268"/>
    </source>
</evidence>
<evidence type="ECO:0000256" key="19">
    <source>
        <dbReference type="PIRNR" id="PIRNR017184"/>
    </source>
</evidence>
<feature type="binding site" evidence="17">
    <location>
        <position position="439"/>
    </location>
    <ligand>
        <name>(6S)-NADPHX</name>
        <dbReference type="ChEBI" id="CHEBI:64076"/>
    </ligand>
</feature>
<dbReference type="InterPro" id="IPR017953">
    <property type="entry name" value="Carbohydrate_kinase_pred_CS"/>
</dbReference>
<feature type="domain" description="YjeF C-terminal" evidence="20">
    <location>
        <begin position="225"/>
        <end position="498"/>
    </location>
</feature>
<dbReference type="Gene3D" id="3.40.50.10260">
    <property type="entry name" value="YjeF N-terminal domain"/>
    <property type="match status" value="1"/>
</dbReference>